<name>A0A543JQV6_9PSEU</name>
<evidence type="ECO:0000313" key="7">
    <source>
        <dbReference type="EMBL" id="TQM85198.1"/>
    </source>
</evidence>
<evidence type="ECO:0000259" key="6">
    <source>
        <dbReference type="Pfam" id="PF01494"/>
    </source>
</evidence>
<evidence type="ECO:0000313" key="8">
    <source>
        <dbReference type="Proteomes" id="UP000316628"/>
    </source>
</evidence>
<organism evidence="7 8">
    <name type="scientific">Saccharothrix saharensis</name>
    <dbReference type="NCBI Taxonomy" id="571190"/>
    <lineage>
        <taxon>Bacteria</taxon>
        <taxon>Bacillati</taxon>
        <taxon>Actinomycetota</taxon>
        <taxon>Actinomycetes</taxon>
        <taxon>Pseudonocardiales</taxon>
        <taxon>Pseudonocardiaceae</taxon>
        <taxon>Saccharothrix</taxon>
    </lineage>
</organism>
<evidence type="ECO:0000256" key="2">
    <source>
        <dbReference type="ARBA" id="ARBA00022630"/>
    </source>
</evidence>
<sequence>MGATIGMDIVVVGGGIGGLAAALSAARAGHRATVLERAPSFQELGAGIQLAPNAFHALDALGVGVEVRRRAVFTEELRLMDGVSGDVAVSLPLTGAYRKRFGNPYAVVHRGDLFQPLLQACRQHPGVDLLADHAVVGYEQDADGVRAVLADGRQVAGDLLIGADGIRSAVRGQLVGDGPPRVSGHTIYRCVVPMGEVPEDLRANRVTLWAGPKWHFVHYPIARGELLNLAATVDDGASRAVVGDPVPTDRVRNLFHRLPPVARRLLHLGRDWRTWVLCDRGRLDRWVDGRVALLGDAAHPMLQYAAQGACMALEDAVVLGRVLGEHAAEVTTTLERYNDVRRERAAFAQHVSTEIGTQLYHVAGEEARQRNEMLRALSPSDLLDRVAPLHGSRGFGLPAATRPVDLADAGH</sequence>
<dbReference type="GO" id="GO:0004497">
    <property type="term" value="F:monooxygenase activity"/>
    <property type="evidence" value="ECO:0007669"/>
    <property type="project" value="UniProtKB-KW"/>
</dbReference>
<keyword evidence="3" id="KW-0274">FAD</keyword>
<keyword evidence="8" id="KW-1185">Reference proteome</keyword>
<keyword evidence="4" id="KW-0560">Oxidoreductase</keyword>
<evidence type="ECO:0000256" key="5">
    <source>
        <dbReference type="ARBA" id="ARBA00023033"/>
    </source>
</evidence>
<dbReference type="RefSeq" id="WP_246108172.1">
    <property type="nucleotide sequence ID" value="NZ_VFPP01000001.1"/>
</dbReference>
<dbReference type="PRINTS" id="PR00420">
    <property type="entry name" value="RNGMNOXGNASE"/>
</dbReference>
<dbReference type="SUPFAM" id="SSF54373">
    <property type="entry name" value="FAD-linked reductases, C-terminal domain"/>
    <property type="match status" value="1"/>
</dbReference>
<comment type="caution">
    <text evidence="7">The sequence shown here is derived from an EMBL/GenBank/DDBJ whole genome shotgun (WGS) entry which is preliminary data.</text>
</comment>
<proteinExistence type="predicted"/>
<evidence type="ECO:0000256" key="1">
    <source>
        <dbReference type="ARBA" id="ARBA00001974"/>
    </source>
</evidence>
<accession>A0A543JQV6</accession>
<dbReference type="GO" id="GO:0071949">
    <property type="term" value="F:FAD binding"/>
    <property type="evidence" value="ECO:0007669"/>
    <property type="project" value="InterPro"/>
</dbReference>
<feature type="domain" description="FAD-binding" evidence="6">
    <location>
        <begin position="8"/>
        <end position="346"/>
    </location>
</feature>
<dbReference type="AlphaFoldDB" id="A0A543JQV6"/>
<dbReference type="InterPro" id="IPR050493">
    <property type="entry name" value="FAD-dep_Monooxygenase_BioMet"/>
</dbReference>
<dbReference type="Proteomes" id="UP000316628">
    <property type="component" value="Unassembled WGS sequence"/>
</dbReference>
<dbReference type="EMBL" id="VFPP01000001">
    <property type="protein sequence ID" value="TQM85198.1"/>
    <property type="molecule type" value="Genomic_DNA"/>
</dbReference>
<dbReference type="Pfam" id="PF01494">
    <property type="entry name" value="FAD_binding_3"/>
    <property type="match status" value="1"/>
</dbReference>
<keyword evidence="5" id="KW-0503">Monooxygenase</keyword>
<dbReference type="InterPro" id="IPR002938">
    <property type="entry name" value="FAD-bd"/>
</dbReference>
<keyword evidence="2" id="KW-0285">Flavoprotein</keyword>
<protein>
    <submittedName>
        <fullName evidence="7">Salicylate hydroxylase</fullName>
    </submittedName>
</protein>
<gene>
    <name evidence="7" type="ORF">FHX81_7671</name>
</gene>
<reference evidence="7 8" key="1">
    <citation type="submission" date="2019-06" db="EMBL/GenBank/DDBJ databases">
        <title>Sequencing the genomes of 1000 actinobacteria strains.</title>
        <authorList>
            <person name="Klenk H.-P."/>
        </authorList>
    </citation>
    <scope>NUCLEOTIDE SEQUENCE [LARGE SCALE GENOMIC DNA]</scope>
    <source>
        <strain evidence="7 8">DSM 45456</strain>
    </source>
</reference>
<dbReference type="InterPro" id="IPR036188">
    <property type="entry name" value="FAD/NAD-bd_sf"/>
</dbReference>
<dbReference type="PANTHER" id="PTHR13789:SF318">
    <property type="entry name" value="GERANYLGERANYL DIPHOSPHATE REDUCTASE"/>
    <property type="match status" value="1"/>
</dbReference>
<dbReference type="Gene3D" id="3.50.50.60">
    <property type="entry name" value="FAD/NAD(P)-binding domain"/>
    <property type="match status" value="1"/>
</dbReference>
<dbReference type="PANTHER" id="PTHR13789">
    <property type="entry name" value="MONOOXYGENASE"/>
    <property type="match status" value="1"/>
</dbReference>
<comment type="cofactor">
    <cofactor evidence="1">
        <name>FAD</name>
        <dbReference type="ChEBI" id="CHEBI:57692"/>
    </cofactor>
</comment>
<evidence type="ECO:0000256" key="3">
    <source>
        <dbReference type="ARBA" id="ARBA00022827"/>
    </source>
</evidence>
<dbReference type="SUPFAM" id="SSF51905">
    <property type="entry name" value="FAD/NAD(P)-binding domain"/>
    <property type="match status" value="1"/>
</dbReference>
<evidence type="ECO:0000256" key="4">
    <source>
        <dbReference type="ARBA" id="ARBA00023002"/>
    </source>
</evidence>